<dbReference type="PROSITE" id="PS50977">
    <property type="entry name" value="HTH_TETR_2"/>
    <property type="match status" value="1"/>
</dbReference>
<evidence type="ECO:0000256" key="1">
    <source>
        <dbReference type="ARBA" id="ARBA00023015"/>
    </source>
</evidence>
<keyword evidence="1" id="KW-0805">Transcription regulation</keyword>
<dbReference type="AlphaFoldDB" id="B5GSX1"/>
<dbReference type="PANTHER" id="PTHR30055:SF234">
    <property type="entry name" value="HTH-TYPE TRANSCRIPTIONAL REGULATOR BETI"/>
    <property type="match status" value="1"/>
</dbReference>
<evidence type="ECO:0000256" key="4">
    <source>
        <dbReference type="PROSITE-ProRule" id="PRU00335"/>
    </source>
</evidence>
<gene>
    <name evidence="5" type="ORF">SCLAV_3829</name>
</gene>
<feature type="DNA-binding region" description="H-T-H motif" evidence="4">
    <location>
        <begin position="39"/>
        <end position="58"/>
    </location>
</feature>
<dbReference type="OrthoDB" id="9795011at2"/>
<organism evidence="5 6">
    <name type="scientific">Streptomyces clavuligerus</name>
    <dbReference type="NCBI Taxonomy" id="1901"/>
    <lineage>
        <taxon>Bacteria</taxon>
        <taxon>Bacillati</taxon>
        <taxon>Actinomycetota</taxon>
        <taxon>Actinomycetes</taxon>
        <taxon>Kitasatosporales</taxon>
        <taxon>Streptomycetaceae</taxon>
        <taxon>Streptomyces</taxon>
    </lineage>
</organism>
<dbReference type="Pfam" id="PF00440">
    <property type="entry name" value="TetR_N"/>
    <property type="match status" value="1"/>
</dbReference>
<dbReference type="KEGG" id="sclf:BB341_09565"/>
<keyword evidence="3" id="KW-0804">Transcription</keyword>
<dbReference type="EMBL" id="CM000913">
    <property type="protein sequence ID" value="EFG08901.1"/>
    <property type="molecule type" value="Genomic_DNA"/>
</dbReference>
<evidence type="ECO:0000256" key="3">
    <source>
        <dbReference type="ARBA" id="ARBA00023163"/>
    </source>
</evidence>
<evidence type="ECO:0000313" key="5">
    <source>
        <dbReference type="EMBL" id="EFG08901.1"/>
    </source>
</evidence>
<dbReference type="InterPro" id="IPR009057">
    <property type="entry name" value="Homeodomain-like_sf"/>
</dbReference>
<dbReference type="Pfam" id="PF21597">
    <property type="entry name" value="TetR_C_43"/>
    <property type="match status" value="1"/>
</dbReference>
<proteinExistence type="predicted"/>
<dbReference type="RefSeq" id="WP_003954906.1">
    <property type="nucleotide sequence ID" value="NZ_CM000913.1"/>
</dbReference>
<dbReference type="InterPro" id="IPR049445">
    <property type="entry name" value="TetR_SbtR-like_C"/>
</dbReference>
<evidence type="ECO:0000313" key="6">
    <source>
        <dbReference type="Proteomes" id="UP000002357"/>
    </source>
</evidence>
<accession>B5GSX1</accession>
<keyword evidence="2 4" id="KW-0238">DNA-binding</keyword>
<dbReference type="SUPFAM" id="SSF48498">
    <property type="entry name" value="Tetracyclin repressor-like, C-terminal domain"/>
    <property type="match status" value="1"/>
</dbReference>
<dbReference type="GO" id="GO:0003700">
    <property type="term" value="F:DNA-binding transcription factor activity"/>
    <property type="evidence" value="ECO:0007669"/>
    <property type="project" value="TreeGrafter"/>
</dbReference>
<protein>
    <submittedName>
        <fullName evidence="5">TetR-family transcriptional regulator</fullName>
    </submittedName>
</protein>
<dbReference type="STRING" id="1901.BB341_09565"/>
<dbReference type="InterPro" id="IPR036271">
    <property type="entry name" value="Tet_transcr_reg_TetR-rel_C_sf"/>
</dbReference>
<dbReference type="GO" id="GO:0000976">
    <property type="term" value="F:transcription cis-regulatory region binding"/>
    <property type="evidence" value="ECO:0007669"/>
    <property type="project" value="TreeGrafter"/>
</dbReference>
<dbReference type="Proteomes" id="UP000002357">
    <property type="component" value="Chromosome"/>
</dbReference>
<evidence type="ECO:0000256" key="2">
    <source>
        <dbReference type="ARBA" id="ARBA00023125"/>
    </source>
</evidence>
<dbReference type="Gene3D" id="1.10.357.10">
    <property type="entry name" value="Tetracycline Repressor, domain 2"/>
    <property type="match status" value="1"/>
</dbReference>
<dbReference type="InterPro" id="IPR050109">
    <property type="entry name" value="HTH-type_TetR-like_transc_reg"/>
</dbReference>
<dbReference type="SUPFAM" id="SSF46689">
    <property type="entry name" value="Homeodomain-like"/>
    <property type="match status" value="1"/>
</dbReference>
<dbReference type="PANTHER" id="PTHR30055">
    <property type="entry name" value="HTH-TYPE TRANSCRIPTIONAL REGULATOR RUTR"/>
    <property type="match status" value="1"/>
</dbReference>
<keyword evidence="6" id="KW-1185">Reference proteome</keyword>
<name>B5GSX1_STRCL</name>
<sequence length="200" mass="21642">MATPTAGTARPMRADARRNYERLLTEARAVFAERGTDASLEEIARRSGVGIGTLYRHFPNRQAIMNAVFREAAEALLDHSRELAYAERPRTALMEWLRALITHASEYRGLSRALMSASQDASSALSPCCVPLHQAGERLLDRAREAGAVRDDVSIGDLMQLTNAVALAAEQSPDDPALPDRLLNLTVRGLAPGPGPAEAV</sequence>
<dbReference type="PRINTS" id="PR00455">
    <property type="entry name" value="HTHTETR"/>
</dbReference>
<dbReference type="InterPro" id="IPR001647">
    <property type="entry name" value="HTH_TetR"/>
</dbReference>
<reference evidence="5 6" key="1">
    <citation type="journal article" date="2010" name="Genome Biol. Evol.">
        <title>The sequence of a 1.8-mb bacterial linear plasmid reveals a rich evolutionary reservoir of secondary metabolic pathways.</title>
        <authorList>
            <person name="Medema M.H."/>
            <person name="Trefzer A."/>
            <person name="Kovalchuk A."/>
            <person name="van den Berg M."/>
            <person name="Mueller U."/>
            <person name="Heijne W."/>
            <person name="Wu L."/>
            <person name="Alam M.T."/>
            <person name="Ronning C.M."/>
            <person name="Nierman W.C."/>
            <person name="Bovenberg R.A.L."/>
            <person name="Breitling R."/>
            <person name="Takano E."/>
        </authorList>
    </citation>
    <scope>NUCLEOTIDE SEQUENCE [LARGE SCALE GENOMIC DNA]</scope>
    <source>
        <strain evidence="6">ATCC 27064 / DSM 738 / JCM 4710 / NBRC 13307 / NCIMB 12785 / NRRL 3585 / VKM Ac-602</strain>
    </source>
</reference>
<dbReference type="eggNOG" id="COG1309">
    <property type="taxonomic scope" value="Bacteria"/>
</dbReference>
<dbReference type="GeneID" id="93729671"/>